<gene>
    <name evidence="2" type="ORF">OLMES_3259</name>
</gene>
<reference evidence="2 3" key="1">
    <citation type="submission" date="2017-05" db="EMBL/GenBank/DDBJ databases">
        <title>Genomic insights into alkan degradation activity of Oleiphilus messinensis.</title>
        <authorList>
            <person name="Kozyavkin S.A."/>
            <person name="Slesarev A.I."/>
            <person name="Golyshin P.N."/>
            <person name="Korzhenkov A."/>
            <person name="Golyshina O.N."/>
            <person name="Toshchakov S.V."/>
        </authorList>
    </citation>
    <scope>NUCLEOTIDE SEQUENCE [LARGE SCALE GENOMIC DNA]</scope>
    <source>
        <strain evidence="2 3">ME102</strain>
    </source>
</reference>
<name>A0A1Y0IAM3_9GAMM</name>
<evidence type="ECO:0008006" key="4">
    <source>
        <dbReference type="Google" id="ProtNLM"/>
    </source>
</evidence>
<evidence type="ECO:0000313" key="3">
    <source>
        <dbReference type="Proteomes" id="UP000196027"/>
    </source>
</evidence>
<protein>
    <recommendedName>
        <fullName evidence="4">DUF1631 family protein</fullName>
    </recommendedName>
</protein>
<dbReference type="Pfam" id="PF07793">
    <property type="entry name" value="DUF1631"/>
    <property type="match status" value="2"/>
</dbReference>
<dbReference type="RefSeq" id="WP_087462207.1">
    <property type="nucleotide sequence ID" value="NZ_CP021425.1"/>
</dbReference>
<dbReference type="OrthoDB" id="6344120at2"/>
<sequence>MLPIEKIVKDLRVPGLKYRIANEQQTEQEKNELVEFTVRNYTAKESESIVEKYKRTYADTPLTPRNFNCLYLADRVVEVYVRKNDLDTDVRGAFSCCRYTIAYMLLSNPVDDEHIKELTHLALLIDRVATQYIGVYSGFGPKGRQLYDLLDEFVEVFVNPKISDKEYRLPLFRNWNEKLKKINDRRDRSVSRLIENEYGLSKNRYAQRRAKKIINQYAGNRKLPEPVCKLLNEYWFDLLKKALLHEEGELSSEQLDKYTKHLVWCFVPKTTEKEKNMLLSIVENLVEKLERCLGAGGMLNDQSASILSEVQFFLIQQIQGLPLELQRFAPFESDPADDAGAMDTSTQPPLGDGVWLLENGSDTRFQIAKTYPDTRDCLLTNFLGMKYDVLPMSDVSTRVSEGRFRLLGEWVGLTDVVNDTEQALMKVVESQVLQRHKAAEKAKAEAEEIKRQQRLAEEQREAERQRLEAEKVALAEAAFAEERASREGVLLAEIEALRLGAWVEYTRDGKTEKGKLAVKIKATSKLVFVDRLGLNRFELKAAELVDQLVRQEARILDSGAEFDESLERTVSRIRITGR</sequence>
<keyword evidence="3" id="KW-1185">Reference proteome</keyword>
<feature type="coiled-coil region" evidence="1">
    <location>
        <begin position="439"/>
        <end position="477"/>
    </location>
</feature>
<dbReference type="InterPro" id="IPR012434">
    <property type="entry name" value="DUF1631"/>
</dbReference>
<dbReference type="EMBL" id="CP021425">
    <property type="protein sequence ID" value="ARU57300.1"/>
    <property type="molecule type" value="Genomic_DNA"/>
</dbReference>
<organism evidence="2 3">
    <name type="scientific">Oleiphilus messinensis</name>
    <dbReference type="NCBI Taxonomy" id="141451"/>
    <lineage>
        <taxon>Bacteria</taxon>
        <taxon>Pseudomonadati</taxon>
        <taxon>Pseudomonadota</taxon>
        <taxon>Gammaproteobacteria</taxon>
        <taxon>Oceanospirillales</taxon>
        <taxon>Oleiphilaceae</taxon>
        <taxon>Oleiphilus</taxon>
    </lineage>
</organism>
<accession>A0A1Y0IAM3</accession>
<evidence type="ECO:0000313" key="2">
    <source>
        <dbReference type="EMBL" id="ARU57300.1"/>
    </source>
</evidence>
<evidence type="ECO:0000256" key="1">
    <source>
        <dbReference type="SAM" id="Coils"/>
    </source>
</evidence>
<proteinExistence type="predicted"/>
<keyword evidence="1" id="KW-0175">Coiled coil</keyword>
<dbReference type="AlphaFoldDB" id="A0A1Y0IAM3"/>
<dbReference type="Proteomes" id="UP000196027">
    <property type="component" value="Chromosome"/>
</dbReference>
<dbReference type="KEGG" id="ome:OLMES_3259"/>